<evidence type="ECO:0000256" key="4">
    <source>
        <dbReference type="ARBA" id="ARBA00043988"/>
    </source>
</evidence>
<organism evidence="5 6">
    <name type="scientific">Pyxicephalus adspersus</name>
    <name type="common">African bullfrog</name>
    <dbReference type="NCBI Taxonomy" id="30357"/>
    <lineage>
        <taxon>Eukaryota</taxon>
        <taxon>Metazoa</taxon>
        <taxon>Chordata</taxon>
        <taxon>Craniata</taxon>
        <taxon>Vertebrata</taxon>
        <taxon>Euteleostomi</taxon>
        <taxon>Amphibia</taxon>
        <taxon>Batrachia</taxon>
        <taxon>Anura</taxon>
        <taxon>Neobatrachia</taxon>
        <taxon>Ranoidea</taxon>
        <taxon>Pyxicephalidae</taxon>
        <taxon>Pyxicephalinae</taxon>
        <taxon>Pyxicephalus</taxon>
    </lineage>
</organism>
<dbReference type="SUPFAM" id="SSF53335">
    <property type="entry name" value="S-adenosyl-L-methionine-dependent methyltransferases"/>
    <property type="match status" value="1"/>
</dbReference>
<dbReference type="Gene3D" id="3.40.50.150">
    <property type="entry name" value="Vaccinia Virus protein VP39"/>
    <property type="match status" value="1"/>
</dbReference>
<evidence type="ECO:0000256" key="1">
    <source>
        <dbReference type="ARBA" id="ARBA00022603"/>
    </source>
</evidence>
<evidence type="ECO:0000256" key="2">
    <source>
        <dbReference type="ARBA" id="ARBA00022679"/>
    </source>
</evidence>
<evidence type="ECO:0000256" key="3">
    <source>
        <dbReference type="ARBA" id="ARBA00022691"/>
    </source>
</evidence>
<dbReference type="GO" id="GO:0005737">
    <property type="term" value="C:cytoplasm"/>
    <property type="evidence" value="ECO:0007669"/>
    <property type="project" value="TreeGrafter"/>
</dbReference>
<reference evidence="5" key="1">
    <citation type="thesis" date="2020" institute="ProQuest LLC" country="789 East Eisenhower Parkway, Ann Arbor, MI, USA">
        <title>Comparative Genomics and Chromosome Evolution.</title>
        <authorList>
            <person name="Mudd A.B."/>
        </authorList>
    </citation>
    <scope>NUCLEOTIDE SEQUENCE</scope>
    <source>
        <strain evidence="5">1538</strain>
        <tissue evidence="5">Blood</tissue>
    </source>
</reference>
<dbReference type="Pfam" id="PF10294">
    <property type="entry name" value="Methyltransf_16"/>
    <property type="match status" value="1"/>
</dbReference>
<dbReference type="EMBL" id="DYDO01000003">
    <property type="protein sequence ID" value="DBA27836.1"/>
    <property type="molecule type" value="Genomic_DNA"/>
</dbReference>
<dbReference type="AlphaFoldDB" id="A0AAV3AEU9"/>
<dbReference type="PANTHER" id="PTHR14614">
    <property type="entry name" value="HEPATOCELLULAR CARCINOMA-ASSOCIATED ANTIGEN"/>
    <property type="match status" value="1"/>
</dbReference>
<evidence type="ECO:0008006" key="7">
    <source>
        <dbReference type="Google" id="ProtNLM"/>
    </source>
</evidence>
<protein>
    <recommendedName>
        <fullName evidence="7">Methyltransferase-like protein 23</fullName>
    </recommendedName>
</protein>
<comment type="similarity">
    <text evidence="4">Belongs to the methyltransferase superfamily. METTL23 family.</text>
</comment>
<accession>A0AAV3AEU9</accession>
<keyword evidence="6" id="KW-1185">Reference proteome</keyword>
<evidence type="ECO:0000313" key="5">
    <source>
        <dbReference type="EMBL" id="DBA27836.1"/>
    </source>
</evidence>
<dbReference type="GO" id="GO:0032259">
    <property type="term" value="P:methylation"/>
    <property type="evidence" value="ECO:0007669"/>
    <property type="project" value="UniProtKB-KW"/>
</dbReference>
<evidence type="ECO:0000313" key="6">
    <source>
        <dbReference type="Proteomes" id="UP001181693"/>
    </source>
</evidence>
<keyword evidence="2" id="KW-0808">Transferase</keyword>
<dbReference type="InterPro" id="IPR019410">
    <property type="entry name" value="Methyltransf_16"/>
</dbReference>
<keyword evidence="3" id="KW-0949">S-adenosyl-L-methionine</keyword>
<sequence>MGDEGEPRVVLREYIYTQEEGDANGELRISIPEVLDSEYGMYVWPCALVLSQYIWFQRSLMPGRRVLEIGAGVSLPGILAAKCAANVILSDSAAMPQCLQNCARSCRENKLLGVPVIGLTWGEISPDLLDLPPIDIVLGSDVFYEPKDFEDVLLMVRFLMERNPKAEFWTTYQVRSEDWSIEALLHKWKLRCRNVPLKTFDADKECLAGSNLPGRHSIQMMIITLDLEKSG</sequence>
<dbReference type="GO" id="GO:0008168">
    <property type="term" value="F:methyltransferase activity"/>
    <property type="evidence" value="ECO:0007669"/>
    <property type="project" value="UniProtKB-KW"/>
</dbReference>
<dbReference type="GO" id="GO:0005634">
    <property type="term" value="C:nucleus"/>
    <property type="evidence" value="ECO:0007669"/>
    <property type="project" value="TreeGrafter"/>
</dbReference>
<proteinExistence type="inferred from homology"/>
<dbReference type="PANTHER" id="PTHR14614:SF164">
    <property type="entry name" value="HISTONE-ARGININE METHYLTRANSFERASE METTL23"/>
    <property type="match status" value="1"/>
</dbReference>
<dbReference type="InterPro" id="IPR029063">
    <property type="entry name" value="SAM-dependent_MTases_sf"/>
</dbReference>
<keyword evidence="1" id="KW-0489">Methyltransferase</keyword>
<comment type="caution">
    <text evidence="5">The sequence shown here is derived from an EMBL/GenBank/DDBJ whole genome shotgun (WGS) entry which is preliminary data.</text>
</comment>
<name>A0AAV3AEU9_PYXAD</name>
<gene>
    <name evidence="5" type="ORF">GDO54_008289</name>
</gene>
<dbReference type="Proteomes" id="UP001181693">
    <property type="component" value="Unassembled WGS sequence"/>
</dbReference>